<dbReference type="Proteomes" id="UP001266099">
    <property type="component" value="Unassembled WGS sequence"/>
</dbReference>
<organism evidence="2 3">
    <name type="scientific">Arcanobacterium hippocoleae</name>
    <dbReference type="NCBI Taxonomy" id="149017"/>
    <lineage>
        <taxon>Bacteria</taxon>
        <taxon>Bacillati</taxon>
        <taxon>Actinomycetota</taxon>
        <taxon>Actinomycetes</taxon>
        <taxon>Actinomycetales</taxon>
        <taxon>Actinomycetaceae</taxon>
        <taxon>Arcanobacterium</taxon>
    </lineage>
</organism>
<gene>
    <name evidence="2" type="ORF">J2S36_000366</name>
</gene>
<evidence type="ECO:0000313" key="2">
    <source>
        <dbReference type="EMBL" id="MDR6938823.1"/>
    </source>
</evidence>
<feature type="domain" description="NADP-dependent oxidoreductase" evidence="1">
    <location>
        <begin position="15"/>
        <end position="299"/>
    </location>
</feature>
<dbReference type="InterPro" id="IPR023210">
    <property type="entry name" value="NADP_OxRdtase_dom"/>
</dbReference>
<evidence type="ECO:0000259" key="1">
    <source>
        <dbReference type="Pfam" id="PF00248"/>
    </source>
</evidence>
<comment type="caution">
    <text evidence="2">The sequence shown here is derived from an EMBL/GenBank/DDBJ whole genome shotgun (WGS) entry which is preliminary data.</text>
</comment>
<dbReference type="SUPFAM" id="SSF51430">
    <property type="entry name" value="NAD(P)-linked oxidoreductase"/>
    <property type="match status" value="1"/>
</dbReference>
<dbReference type="PANTHER" id="PTHR43364">
    <property type="entry name" value="NADH-SPECIFIC METHYLGLYOXAL REDUCTASE-RELATED"/>
    <property type="match status" value="1"/>
</dbReference>
<dbReference type="Gene3D" id="3.20.20.100">
    <property type="entry name" value="NADP-dependent oxidoreductase domain"/>
    <property type="match status" value="1"/>
</dbReference>
<name>A0ABU1T0C9_9ACTO</name>
<keyword evidence="3" id="KW-1185">Reference proteome</keyword>
<reference evidence="2 3" key="1">
    <citation type="submission" date="2023-07" db="EMBL/GenBank/DDBJ databases">
        <title>Sequencing the genomes of 1000 actinobacteria strains.</title>
        <authorList>
            <person name="Klenk H.-P."/>
        </authorList>
    </citation>
    <scope>NUCLEOTIDE SEQUENCE [LARGE SCALE GENOMIC DNA]</scope>
    <source>
        <strain evidence="2 3">DSM 15539</strain>
    </source>
</reference>
<sequence length="319" mass="34349">MKHSFLGNSGLRVGEIGIGTLTWGRDTDFDDAHAILGTLLDAGGNLIDISPAYGEGQAPQALGELLQKSYRRNDFVICAHAGWNFLDQQIIGDTGRASLIATVEQLLRSLNTSYLDLLIIDGLELASGQTPIPVNETMQAISTLLQQGKIRYYGLHHFPAWKAALIWQQMQDAHQPTPIAFGAQYSLLCRDIETDLVPFSAYSGQGVLSFAPLAGGVLTGKYQNTIPPTSRAATAHLADTVESFLTDRPRKITQAVVKAADGLGRTPTDVSLAWLLGQPQVNALLCGPRTAAQAEQLLKLDFGILPIQVHEVLSEVSAP</sequence>
<dbReference type="InterPro" id="IPR036812">
    <property type="entry name" value="NAD(P)_OxRdtase_dom_sf"/>
</dbReference>
<dbReference type="EMBL" id="JAVDUJ010000001">
    <property type="protein sequence ID" value="MDR6938823.1"/>
    <property type="molecule type" value="Genomic_DNA"/>
</dbReference>
<protein>
    <submittedName>
        <fullName evidence="2">Aryl-alcohol dehydrogenase-like predicted oxidoreductase</fullName>
    </submittedName>
</protein>
<accession>A0ABU1T0C9</accession>
<dbReference type="PANTHER" id="PTHR43364:SF18">
    <property type="entry name" value="OXIDOREDUCTASE"/>
    <property type="match status" value="1"/>
</dbReference>
<dbReference type="RefSeq" id="WP_376975614.1">
    <property type="nucleotide sequence ID" value="NZ_JBHSLS010000002.1"/>
</dbReference>
<evidence type="ECO:0000313" key="3">
    <source>
        <dbReference type="Proteomes" id="UP001266099"/>
    </source>
</evidence>
<proteinExistence type="predicted"/>
<dbReference type="Pfam" id="PF00248">
    <property type="entry name" value="Aldo_ket_red"/>
    <property type="match status" value="1"/>
</dbReference>
<dbReference type="InterPro" id="IPR050523">
    <property type="entry name" value="AKR_Detox_Biosynth"/>
</dbReference>